<comment type="caution">
    <text evidence="2">The sequence shown here is derived from an EMBL/GenBank/DDBJ whole genome shotgun (WGS) entry which is preliminary data.</text>
</comment>
<dbReference type="EMBL" id="MIHA01000023">
    <property type="protein sequence ID" value="ODQ87298.1"/>
    <property type="molecule type" value="Genomic_DNA"/>
</dbReference>
<sequence>MAAGGIAVVAALGLAVPAVAEPLSGTYTATIGDGATMTQTWVFTPCGADCTSLDIGGGAPAKEMRLQGNTWSWTQTSDGVPCTTTIDAASLAGMTGCGGMTFPVRLSR</sequence>
<organism evidence="2 3">
    <name type="scientific">Mycolicibacterium flavescens</name>
    <name type="common">Mycobacterium flavescens</name>
    <dbReference type="NCBI Taxonomy" id="1776"/>
    <lineage>
        <taxon>Bacteria</taxon>
        <taxon>Bacillati</taxon>
        <taxon>Actinomycetota</taxon>
        <taxon>Actinomycetes</taxon>
        <taxon>Mycobacteriales</taxon>
        <taxon>Mycobacteriaceae</taxon>
        <taxon>Mycolicibacterium</taxon>
    </lineage>
</organism>
<evidence type="ECO:0008006" key="4">
    <source>
        <dbReference type="Google" id="ProtNLM"/>
    </source>
</evidence>
<dbReference type="Proteomes" id="UP000094053">
    <property type="component" value="Unassembled WGS sequence"/>
</dbReference>
<feature type="chain" id="PRO_5009134703" description="Secreted protein" evidence="1">
    <location>
        <begin position="21"/>
        <end position="108"/>
    </location>
</feature>
<keyword evidence="1" id="KW-0732">Signal</keyword>
<gene>
    <name evidence="2" type="ORF">BHQ18_24310</name>
</gene>
<reference evidence="3" key="1">
    <citation type="submission" date="2016-09" db="EMBL/GenBank/DDBJ databases">
        <authorList>
            <person name="Greninger A.L."/>
            <person name="Jerome K.R."/>
            <person name="Mcnair B."/>
            <person name="Wallis C."/>
            <person name="Fang F."/>
        </authorList>
    </citation>
    <scope>NUCLEOTIDE SEQUENCE [LARGE SCALE GENOMIC DNA]</scope>
    <source>
        <strain evidence="3">M6</strain>
    </source>
</reference>
<keyword evidence="3" id="KW-1185">Reference proteome</keyword>
<evidence type="ECO:0000313" key="3">
    <source>
        <dbReference type="Proteomes" id="UP000094053"/>
    </source>
</evidence>
<feature type="signal peptide" evidence="1">
    <location>
        <begin position="1"/>
        <end position="20"/>
    </location>
</feature>
<evidence type="ECO:0000313" key="2">
    <source>
        <dbReference type="EMBL" id="ODQ87298.1"/>
    </source>
</evidence>
<proteinExistence type="predicted"/>
<name>A0A1E3RBL4_MYCFV</name>
<accession>A0A1E3RBL4</accession>
<dbReference type="AlphaFoldDB" id="A0A1E3RBL4"/>
<protein>
    <recommendedName>
        <fullName evidence="4">Secreted protein</fullName>
    </recommendedName>
</protein>
<evidence type="ECO:0000256" key="1">
    <source>
        <dbReference type="SAM" id="SignalP"/>
    </source>
</evidence>